<organism evidence="1 2">
    <name type="scientific">Clostridium disporicum</name>
    <dbReference type="NCBI Taxonomy" id="84024"/>
    <lineage>
        <taxon>Bacteria</taxon>
        <taxon>Bacillati</taxon>
        <taxon>Bacillota</taxon>
        <taxon>Clostridia</taxon>
        <taxon>Eubacteriales</taxon>
        <taxon>Clostridiaceae</taxon>
        <taxon>Clostridium</taxon>
    </lineage>
</organism>
<gene>
    <name evidence="1" type="ORF">ERS852471_03093</name>
</gene>
<dbReference type="RefSeq" id="WP_172675780.1">
    <property type="nucleotide sequence ID" value="NZ_CABIXQ010000028.1"/>
</dbReference>
<reference evidence="1 2" key="1">
    <citation type="submission" date="2015-09" db="EMBL/GenBank/DDBJ databases">
        <authorList>
            <consortium name="Pathogen Informatics"/>
        </authorList>
    </citation>
    <scope>NUCLEOTIDE SEQUENCE [LARGE SCALE GENOMIC DNA]</scope>
    <source>
        <strain evidence="1 2">2789STDY5834856</strain>
    </source>
</reference>
<dbReference type="Proteomes" id="UP000095594">
    <property type="component" value="Unassembled WGS sequence"/>
</dbReference>
<evidence type="ECO:0000313" key="1">
    <source>
        <dbReference type="EMBL" id="CUP15098.1"/>
    </source>
</evidence>
<sequence length="51" mass="6146">MQRKKIDIALANTVAKKMIIDGDPWDEIMRETHLRLKDLKRIQRDQIDTHF</sequence>
<accession>A0A174KZ13</accession>
<protein>
    <submittedName>
        <fullName evidence="1">Uncharacterized protein</fullName>
    </submittedName>
</protein>
<name>A0A174KZ13_9CLOT</name>
<evidence type="ECO:0000313" key="2">
    <source>
        <dbReference type="Proteomes" id="UP000095594"/>
    </source>
</evidence>
<dbReference type="EMBL" id="CYZX01000028">
    <property type="protein sequence ID" value="CUP15098.1"/>
    <property type="molecule type" value="Genomic_DNA"/>
</dbReference>
<dbReference type="AlphaFoldDB" id="A0A174KZ13"/>
<proteinExistence type="predicted"/>